<feature type="non-terminal residue" evidence="1">
    <location>
        <position position="1"/>
    </location>
</feature>
<reference evidence="1 2" key="2">
    <citation type="journal article" date="2012" name="PLoS Pathog.">
        <title>Diverse lifestyles and strategies of plant pathogenesis encoded in the genomes of eighteen Dothideomycetes fungi.</title>
        <authorList>
            <person name="Ohm R.A."/>
            <person name="Feau N."/>
            <person name="Henrissat B."/>
            <person name="Schoch C.L."/>
            <person name="Horwitz B.A."/>
            <person name="Barry K.W."/>
            <person name="Condon B.J."/>
            <person name="Copeland A.C."/>
            <person name="Dhillon B."/>
            <person name="Glaser F."/>
            <person name="Hesse C.N."/>
            <person name="Kosti I."/>
            <person name="LaButti K."/>
            <person name="Lindquist E.A."/>
            <person name="Lucas S."/>
            <person name="Salamov A.A."/>
            <person name="Bradshaw R.E."/>
            <person name="Ciuffetti L."/>
            <person name="Hamelin R.C."/>
            <person name="Kema G.H.J."/>
            <person name="Lawrence C."/>
            <person name="Scott J.A."/>
            <person name="Spatafora J.W."/>
            <person name="Turgeon B.G."/>
            <person name="de Wit P.J.G.M."/>
            <person name="Zhong S."/>
            <person name="Goodwin S.B."/>
            <person name="Grigoriev I.V."/>
        </authorList>
    </citation>
    <scope>NUCLEOTIDE SEQUENCE [LARGE SCALE GENOMIC DNA]</scope>
    <source>
        <strain evidence="2">NZE10 / CBS 128990</strain>
    </source>
</reference>
<dbReference type="eggNOG" id="ENOG502RNAI">
    <property type="taxonomic scope" value="Eukaryota"/>
</dbReference>
<evidence type="ECO:0000313" key="1">
    <source>
        <dbReference type="EMBL" id="EME38480.1"/>
    </source>
</evidence>
<dbReference type="OrthoDB" id="3512845at2759"/>
<keyword evidence="2" id="KW-1185">Reference proteome</keyword>
<accession>N1PE80</accession>
<evidence type="ECO:0000313" key="2">
    <source>
        <dbReference type="Proteomes" id="UP000016933"/>
    </source>
</evidence>
<gene>
    <name evidence="1" type="ORF">DOTSEDRAFT_140388</name>
</gene>
<sequence length="144" mass="16417">VQRCGVDNSYQIIASRHGICGVDYDANESDGYQDAANEVFLQTLQGVLEKGHVYLVPDRFSYARAGRDGFKALVESHRARCGPGLLQDPELLWQRDRKRRDERVNADSPLNMSRQLFNQYITGFEHPLGEGVIIVYTQRPTFRT</sequence>
<dbReference type="EMBL" id="KB446547">
    <property type="protein sequence ID" value="EME38480.1"/>
    <property type="molecule type" value="Genomic_DNA"/>
</dbReference>
<dbReference type="AlphaFoldDB" id="N1PE80"/>
<dbReference type="Proteomes" id="UP000016933">
    <property type="component" value="Unassembled WGS sequence"/>
</dbReference>
<reference evidence="2" key="1">
    <citation type="journal article" date="2012" name="PLoS Genet.">
        <title>The genomes of the fungal plant pathogens Cladosporium fulvum and Dothistroma septosporum reveal adaptation to different hosts and lifestyles but also signatures of common ancestry.</title>
        <authorList>
            <person name="de Wit P.J.G.M."/>
            <person name="van der Burgt A."/>
            <person name="Oekmen B."/>
            <person name="Stergiopoulos I."/>
            <person name="Abd-Elsalam K.A."/>
            <person name="Aerts A.L."/>
            <person name="Bahkali A.H."/>
            <person name="Beenen H.G."/>
            <person name="Chettri P."/>
            <person name="Cox M.P."/>
            <person name="Datema E."/>
            <person name="de Vries R.P."/>
            <person name="Dhillon B."/>
            <person name="Ganley A.R."/>
            <person name="Griffiths S.A."/>
            <person name="Guo Y."/>
            <person name="Hamelin R.C."/>
            <person name="Henrissat B."/>
            <person name="Kabir M.S."/>
            <person name="Jashni M.K."/>
            <person name="Kema G."/>
            <person name="Klaubauf S."/>
            <person name="Lapidus A."/>
            <person name="Levasseur A."/>
            <person name="Lindquist E."/>
            <person name="Mehrabi R."/>
            <person name="Ohm R.A."/>
            <person name="Owen T.J."/>
            <person name="Salamov A."/>
            <person name="Schwelm A."/>
            <person name="Schijlen E."/>
            <person name="Sun H."/>
            <person name="van den Burg H.A."/>
            <person name="van Ham R.C.H.J."/>
            <person name="Zhang S."/>
            <person name="Goodwin S.B."/>
            <person name="Grigoriev I.V."/>
            <person name="Collemare J."/>
            <person name="Bradshaw R.E."/>
        </authorList>
    </citation>
    <scope>NUCLEOTIDE SEQUENCE [LARGE SCALE GENOMIC DNA]</scope>
    <source>
        <strain evidence="2">NZE10 / CBS 128990</strain>
    </source>
</reference>
<organism evidence="1 2">
    <name type="scientific">Dothistroma septosporum (strain NZE10 / CBS 128990)</name>
    <name type="common">Red band needle blight fungus</name>
    <name type="synonym">Mycosphaerella pini</name>
    <dbReference type="NCBI Taxonomy" id="675120"/>
    <lineage>
        <taxon>Eukaryota</taxon>
        <taxon>Fungi</taxon>
        <taxon>Dikarya</taxon>
        <taxon>Ascomycota</taxon>
        <taxon>Pezizomycotina</taxon>
        <taxon>Dothideomycetes</taxon>
        <taxon>Dothideomycetidae</taxon>
        <taxon>Mycosphaerellales</taxon>
        <taxon>Mycosphaerellaceae</taxon>
        <taxon>Dothistroma</taxon>
    </lineage>
</organism>
<protein>
    <submittedName>
        <fullName evidence="1">Uncharacterized protein</fullName>
    </submittedName>
</protein>
<proteinExistence type="predicted"/>
<name>N1PE80_DOTSN</name>